<keyword evidence="2" id="KW-0342">GTP-binding</keyword>
<evidence type="ECO:0000313" key="3">
    <source>
        <dbReference type="EMBL" id="JAP90752.1"/>
    </source>
</evidence>
<dbReference type="InterPro" id="IPR050227">
    <property type="entry name" value="Rab"/>
</dbReference>
<evidence type="ECO:0000256" key="2">
    <source>
        <dbReference type="ARBA" id="ARBA00023134"/>
    </source>
</evidence>
<dbReference type="Pfam" id="PF00071">
    <property type="entry name" value="Ras"/>
    <property type="match status" value="1"/>
</dbReference>
<dbReference type="SMART" id="SM00173">
    <property type="entry name" value="RAS"/>
    <property type="match status" value="1"/>
</dbReference>
<protein>
    <submittedName>
        <fullName evidence="3">Rab-like protein</fullName>
    </submittedName>
</protein>
<sequence>VFLGDMAVGKTSIINRCIRNAFSDLHTPTVGVGYEQMYVKVNEKTIRTEIWDTAGQEKYLSLAPMYYKNAQGAIIVFDITNYHSFTRTKQWVKQVSDENPSCKFILVGNKADIEQQREVTKQLADKLASEYNAIYAEVSAKTGEGMDNFIQNFVTRNLVDTETNKKLISFGSNGRKGCC</sequence>
<dbReference type="NCBIfam" id="TIGR00231">
    <property type="entry name" value="small_GTP"/>
    <property type="match status" value="1"/>
</dbReference>
<dbReference type="InterPro" id="IPR001806">
    <property type="entry name" value="Small_GTPase"/>
</dbReference>
<dbReference type="Gene3D" id="3.40.50.300">
    <property type="entry name" value="P-loop containing nucleotide triphosphate hydrolases"/>
    <property type="match status" value="1"/>
</dbReference>
<organism evidence="3">
    <name type="scientific">Trepomonas sp. PC1</name>
    <dbReference type="NCBI Taxonomy" id="1076344"/>
    <lineage>
        <taxon>Eukaryota</taxon>
        <taxon>Metamonada</taxon>
        <taxon>Diplomonadida</taxon>
        <taxon>Hexamitidae</taxon>
        <taxon>Hexamitinae</taxon>
        <taxon>Trepomonas</taxon>
    </lineage>
</organism>
<dbReference type="SUPFAM" id="SSF52540">
    <property type="entry name" value="P-loop containing nucleoside triphosphate hydrolases"/>
    <property type="match status" value="1"/>
</dbReference>
<feature type="non-terminal residue" evidence="3">
    <location>
        <position position="1"/>
    </location>
</feature>
<gene>
    <name evidence="3" type="ORF">TPC1_17858</name>
</gene>
<evidence type="ECO:0000256" key="1">
    <source>
        <dbReference type="ARBA" id="ARBA00022741"/>
    </source>
</evidence>
<dbReference type="SMART" id="SM00174">
    <property type="entry name" value="RHO"/>
    <property type="match status" value="1"/>
</dbReference>
<dbReference type="InterPro" id="IPR027417">
    <property type="entry name" value="P-loop_NTPase"/>
</dbReference>
<dbReference type="GO" id="GO:0003924">
    <property type="term" value="F:GTPase activity"/>
    <property type="evidence" value="ECO:0007669"/>
    <property type="project" value="InterPro"/>
</dbReference>
<dbReference type="PROSITE" id="PS51421">
    <property type="entry name" value="RAS"/>
    <property type="match status" value="1"/>
</dbReference>
<dbReference type="SMART" id="SM00176">
    <property type="entry name" value="RAN"/>
    <property type="match status" value="1"/>
</dbReference>
<name>A0A146K1J1_9EUKA</name>
<dbReference type="PANTHER" id="PTHR47977">
    <property type="entry name" value="RAS-RELATED PROTEIN RAB"/>
    <property type="match status" value="1"/>
</dbReference>
<reference evidence="3" key="1">
    <citation type="submission" date="2015-07" db="EMBL/GenBank/DDBJ databases">
        <title>Adaptation to a free-living lifestyle via gene acquisitions in the diplomonad Trepomonas sp. PC1.</title>
        <authorList>
            <person name="Xu F."/>
            <person name="Jerlstrom-Hultqvist J."/>
            <person name="Kolisko M."/>
            <person name="Simpson A.G.B."/>
            <person name="Roger A.J."/>
            <person name="Svard S.G."/>
            <person name="Andersson J.O."/>
        </authorList>
    </citation>
    <scope>NUCLEOTIDE SEQUENCE</scope>
    <source>
        <strain evidence="3">PC1</strain>
    </source>
</reference>
<proteinExistence type="predicted"/>
<accession>A0A146K1J1</accession>
<dbReference type="CDD" id="cd00154">
    <property type="entry name" value="Rab"/>
    <property type="match status" value="1"/>
</dbReference>
<dbReference type="GO" id="GO:0005525">
    <property type="term" value="F:GTP binding"/>
    <property type="evidence" value="ECO:0007669"/>
    <property type="project" value="UniProtKB-KW"/>
</dbReference>
<dbReference type="PRINTS" id="PR00449">
    <property type="entry name" value="RASTRNSFRMNG"/>
</dbReference>
<dbReference type="EMBL" id="GDID01005854">
    <property type="protein sequence ID" value="JAP90752.1"/>
    <property type="molecule type" value="Transcribed_RNA"/>
</dbReference>
<dbReference type="FunFam" id="3.40.50.300:FF:000808">
    <property type="entry name" value="Small GTP-binding protein, putative"/>
    <property type="match status" value="1"/>
</dbReference>
<dbReference type="InterPro" id="IPR005225">
    <property type="entry name" value="Small_GTP-bd"/>
</dbReference>
<dbReference type="AlphaFoldDB" id="A0A146K1J1"/>
<dbReference type="PROSITE" id="PS51419">
    <property type="entry name" value="RAB"/>
    <property type="match status" value="1"/>
</dbReference>
<dbReference type="SMART" id="SM00175">
    <property type="entry name" value="RAB"/>
    <property type="match status" value="1"/>
</dbReference>
<keyword evidence="1" id="KW-0547">Nucleotide-binding</keyword>